<comment type="caution">
    <text evidence="1">The sequence shown here is derived from an EMBL/GenBank/DDBJ whole genome shotgun (WGS) entry which is preliminary data.</text>
</comment>
<name>A0A087BB59_9BIFI</name>
<dbReference type="STRING" id="1692.BMAGN_0210"/>
<organism evidence="1 2">
    <name type="scientific">Bifidobacterium magnum</name>
    <dbReference type="NCBI Taxonomy" id="1692"/>
    <lineage>
        <taxon>Bacteria</taxon>
        <taxon>Bacillati</taxon>
        <taxon>Actinomycetota</taxon>
        <taxon>Actinomycetes</taxon>
        <taxon>Bifidobacteriales</taxon>
        <taxon>Bifidobacteriaceae</taxon>
        <taxon>Bifidobacterium</taxon>
    </lineage>
</organism>
<dbReference type="Proteomes" id="UP000029052">
    <property type="component" value="Unassembled WGS sequence"/>
</dbReference>
<evidence type="ECO:0000313" key="2">
    <source>
        <dbReference type="Proteomes" id="UP000029052"/>
    </source>
</evidence>
<reference evidence="1 2" key="1">
    <citation type="submission" date="2014-03" db="EMBL/GenBank/DDBJ databases">
        <title>Genomics of Bifidobacteria.</title>
        <authorList>
            <person name="Ventura M."/>
            <person name="Milani C."/>
            <person name="Lugli G.A."/>
        </authorList>
    </citation>
    <scope>NUCLEOTIDE SEQUENCE [LARGE SCALE GENOMIC DNA]</scope>
    <source>
        <strain evidence="1 2">LMG 11591</strain>
    </source>
</reference>
<gene>
    <name evidence="1" type="ORF">BMAGN_0210</name>
</gene>
<accession>A0A087BB59</accession>
<evidence type="ECO:0000313" key="1">
    <source>
        <dbReference type="EMBL" id="KFI68259.1"/>
    </source>
</evidence>
<proteinExistence type="predicted"/>
<keyword evidence="2" id="KW-1185">Reference proteome</keyword>
<sequence length="447" mass="49775">MTPNRADSDFFESRKWLRYVKQYADAAWLAQWGLVATILARFSGLIPPNIVGKMAPSMVDLSLNLNVALVGTTGSGKSLSMKIARKLLPTPFGNPLKEINPKTGEAIASYFIDTQPKIGENGKPVKGEYEYKVLTDRLFAYVPEITGLGASMNRQGSSMISKLLAAFSGEDIGDSTKGKEFRIALPEDVYRYSSVIGMQPAKSNIIFNETSAGLTARFLYLPVNDSDAEFSDTPLPETPFPYNTAELPKGNGLEAMQAAIEAGSLNSLMQRVNTATGVRNPYPLRRITFPASVKKEVLQARQNGVRGLIAEEDSHQIELYGRTAALLALLENRYEVNEEDCQLAKVILAKSRETRKMCEETVRAKRVERKTQALTDMDEAQERLEDTHRERAENSILKQLHKGFDCTENELKRAVRSNYRNQFDAAFNGLLDDGQIRKLDNGRYTLA</sequence>
<dbReference type="RefSeq" id="WP_022860016.1">
    <property type="nucleotide sequence ID" value="NZ_JGZB01000004.1"/>
</dbReference>
<dbReference type="AlphaFoldDB" id="A0A087BB59"/>
<dbReference type="eggNOG" id="ENOG502ZBKQ">
    <property type="taxonomic scope" value="Bacteria"/>
</dbReference>
<protein>
    <submittedName>
        <fullName evidence="1">Putative phage primase/polymerase gp20</fullName>
    </submittedName>
</protein>
<dbReference type="EMBL" id="JGZB01000004">
    <property type="protein sequence ID" value="KFI68259.1"/>
    <property type="molecule type" value="Genomic_DNA"/>
</dbReference>